<dbReference type="SUPFAM" id="SSF52096">
    <property type="entry name" value="ClpP/crotonase"/>
    <property type="match status" value="1"/>
</dbReference>
<proteinExistence type="predicted"/>
<feature type="compositionally biased region" description="Basic and acidic residues" evidence="1">
    <location>
        <begin position="338"/>
        <end position="348"/>
    </location>
</feature>
<dbReference type="CDD" id="cd06558">
    <property type="entry name" value="crotonase-like"/>
    <property type="match status" value="1"/>
</dbReference>
<reference evidence="2" key="2">
    <citation type="submission" date="2020-05" db="UniProtKB">
        <authorList>
            <consortium name="EnsemblMetazoa"/>
        </authorList>
    </citation>
    <scope>IDENTIFICATION</scope>
    <source>
        <strain evidence="2">ACHKN1017</strain>
    </source>
</reference>
<feature type="compositionally biased region" description="Low complexity" evidence="1">
    <location>
        <begin position="643"/>
        <end position="656"/>
    </location>
</feature>
<reference evidence="3" key="1">
    <citation type="submission" date="2013-03" db="EMBL/GenBank/DDBJ databases">
        <title>The Genome Sequence of Anopheles christyi ACHKN1017.</title>
        <authorList>
            <consortium name="The Broad Institute Genomics Platform"/>
            <person name="Neafsey D.E."/>
            <person name="Besansky N."/>
            <person name="Walker B."/>
            <person name="Young S.K."/>
            <person name="Zeng Q."/>
            <person name="Gargeya S."/>
            <person name="Fitzgerald M."/>
            <person name="Haas B."/>
            <person name="Abouelleil A."/>
            <person name="Allen A.W."/>
            <person name="Alvarado L."/>
            <person name="Arachchi H.M."/>
            <person name="Berlin A.M."/>
            <person name="Chapman S.B."/>
            <person name="Gainer-Dewar J."/>
            <person name="Goldberg J."/>
            <person name="Griggs A."/>
            <person name="Gujja S."/>
            <person name="Hansen M."/>
            <person name="Howarth C."/>
            <person name="Imamovic A."/>
            <person name="Ireland A."/>
            <person name="Larimer J."/>
            <person name="McCowan C."/>
            <person name="Murphy C."/>
            <person name="Pearson M."/>
            <person name="Poon T.W."/>
            <person name="Priest M."/>
            <person name="Roberts A."/>
            <person name="Saif S."/>
            <person name="Shea T."/>
            <person name="Sisk P."/>
            <person name="Sykes S."/>
            <person name="Wortman J."/>
            <person name="Nusbaum C."/>
            <person name="Birren B."/>
        </authorList>
    </citation>
    <scope>NUCLEOTIDE SEQUENCE [LARGE SCALE GENOMIC DNA]</scope>
    <source>
        <strain evidence="3">ACHKN1017</strain>
    </source>
</reference>
<feature type="region of interest" description="Disordered" evidence="1">
    <location>
        <begin position="1"/>
        <end position="119"/>
    </location>
</feature>
<dbReference type="Gene3D" id="3.90.226.10">
    <property type="entry name" value="2-enoyl-CoA Hydratase, Chain A, domain 1"/>
    <property type="match status" value="1"/>
</dbReference>
<feature type="compositionally biased region" description="Low complexity" evidence="1">
    <location>
        <begin position="713"/>
        <end position="725"/>
    </location>
</feature>
<dbReference type="EnsemblMetazoa" id="ACHR003197-RA">
    <property type="protein sequence ID" value="ACHR003197-PA"/>
    <property type="gene ID" value="ACHR003197"/>
</dbReference>
<organism evidence="2 3">
    <name type="scientific">Anopheles christyi</name>
    <dbReference type="NCBI Taxonomy" id="43041"/>
    <lineage>
        <taxon>Eukaryota</taxon>
        <taxon>Metazoa</taxon>
        <taxon>Ecdysozoa</taxon>
        <taxon>Arthropoda</taxon>
        <taxon>Hexapoda</taxon>
        <taxon>Insecta</taxon>
        <taxon>Pterygota</taxon>
        <taxon>Neoptera</taxon>
        <taxon>Endopterygota</taxon>
        <taxon>Diptera</taxon>
        <taxon>Nematocera</taxon>
        <taxon>Culicoidea</taxon>
        <taxon>Culicidae</taxon>
        <taxon>Anophelinae</taxon>
        <taxon>Anopheles</taxon>
    </lineage>
</organism>
<dbReference type="InterPro" id="IPR029045">
    <property type="entry name" value="ClpP/crotonase-like_dom_sf"/>
</dbReference>
<dbReference type="STRING" id="43041.A0A182JXG5"/>
<feature type="compositionally biased region" description="Basic and acidic residues" evidence="1">
    <location>
        <begin position="67"/>
        <end position="76"/>
    </location>
</feature>
<feature type="compositionally biased region" description="Polar residues" evidence="1">
    <location>
        <begin position="620"/>
        <end position="642"/>
    </location>
</feature>
<feature type="region of interest" description="Disordered" evidence="1">
    <location>
        <begin position="813"/>
        <end position="842"/>
    </location>
</feature>
<dbReference type="Proteomes" id="UP000075881">
    <property type="component" value="Unassembled WGS sequence"/>
</dbReference>
<dbReference type="AlphaFoldDB" id="A0A182JXG5"/>
<dbReference type="PANTHER" id="PTHR43684:SF13">
    <property type="entry name" value="CHROMODOMAIN Y-LIKE PROTEIN"/>
    <property type="match status" value="1"/>
</dbReference>
<accession>A0A182JXG5</accession>
<evidence type="ECO:0000313" key="2">
    <source>
        <dbReference type="EnsemblMetazoa" id="ACHR003197-PA"/>
    </source>
</evidence>
<dbReference type="InterPro" id="IPR001753">
    <property type="entry name" value="Enoyl-CoA_hydra/iso"/>
</dbReference>
<feature type="compositionally biased region" description="Low complexity" evidence="1">
    <location>
        <begin position="415"/>
        <end position="424"/>
    </location>
</feature>
<keyword evidence="3" id="KW-1185">Reference proteome</keyword>
<feature type="compositionally biased region" description="Basic and acidic residues" evidence="1">
    <location>
        <begin position="517"/>
        <end position="535"/>
    </location>
</feature>
<sequence>MSETAACAIKVDPKDDSSKPALADGATFPNLAEDGFPAGPSLKSPTPAEDTTILSDDETKTLTTLEPAKKPSDSMAKKSNLAPLPQKPANGPRKLDLSALTKSKKSSTDTEQPTPDSLLQKMRSKLSKHIELKPVHPSKAVSPAPLDMSGAIEIPQDMILSNDIPQTPIAAPDSKESKLDDHDLIAILEGNLVEIREHASEIEVRVGPDKAKGTGEELEIVSFSIIDPEQLEQEKREREKEIARRQMESLPLLPKVRKPRTKTVPKRKPSDVPTVNMPNESYVMPSPVVEKEPIGVTIKGQTTIRPLVKIPMEACLSIKKEAALPETPETIKARISKNLKEKLMKDMKMSTVPPQQPKAVSVSPQKNSQLVDSLVSDWDDDPPVQQQDVVDAPLKTEKKVTLVPKNDEPKETQEKQQGQQQPQFIAPPPIAEPKRVIKRKIIWDPSDASIPFASLVKSNRAQSAHINAEQNNPQELLPLRRKRADSVAVRMIDDTPRFSTVAPVRPRAKTPDLGQVIERKASPSAKPEELANDSKAKKRKKNEIERLLGDEGAINMLYDVECETNRKDLLKETEVDTSDEDEKLLAKTKIITDAVINQGKSPNESPTSQGLRVRAKRGTTPLNQAGAVTNSTGTTTASVIQNTSKAPVSSPTSSSGGSAGNQPSKKPANGKANIPPITGARKRKMTASAAKDWEYVYNAQRSDDAMIIRRRSNSSYSSGGASPRRLSFDQPNETGSGFGSDNSTSSQNGTNNISSSPGQQQDGFLKPANKSGPPQLVTKPPSGGGPVGSEDIKFNPALVANMRGKLSKVLKGMKGAPLATSTPGQDVPEQPNKQPIKRKVPSKAVDVVDSGVSAGEVSPVGFQDAVQKQLDQLKQIACVKQGNYAEIVLKSKGVTSSNGSKAPLDNVFSLELMNELCCTFLALQKDVSVRAVLIRSAGAHFSRGLDLAHLVQPVEKRKATAEEMSVCVMKFLKMLISFPKPIVAAVHGDVFGMGVTILPLFDMVIAQNDCSFTAPYGHFGYLPEGLGAFSNSRPLKAKTIADLLLQGKRLVAAAALDYGLVTETVPPERFEEQARTVVNTVASQSVQAMLSIKQHLRRELVTKMESVLMMEQKKHTQQWATPECQQKFKLFVNKGGEL</sequence>
<feature type="region of interest" description="Disordered" evidence="1">
    <location>
        <begin position="596"/>
        <end position="685"/>
    </location>
</feature>
<feature type="region of interest" description="Disordered" evidence="1">
    <location>
        <begin position="509"/>
        <end position="540"/>
    </location>
</feature>
<feature type="compositionally biased region" description="Low complexity" evidence="1">
    <location>
        <begin position="383"/>
        <end position="393"/>
    </location>
</feature>
<dbReference type="PANTHER" id="PTHR43684">
    <property type="match status" value="1"/>
</dbReference>
<feature type="region of interest" description="Disordered" evidence="1">
    <location>
        <begin position="713"/>
        <end position="790"/>
    </location>
</feature>
<dbReference type="VEuPathDB" id="VectorBase:ACHR003197"/>
<feature type="region of interest" description="Disordered" evidence="1">
    <location>
        <begin position="323"/>
        <end position="432"/>
    </location>
</feature>
<feature type="compositionally biased region" description="Basic and acidic residues" evidence="1">
    <location>
        <begin position="394"/>
        <end position="414"/>
    </location>
</feature>
<protein>
    <submittedName>
        <fullName evidence="2">Uncharacterized protein</fullName>
    </submittedName>
</protein>
<feature type="region of interest" description="Disordered" evidence="1">
    <location>
        <begin position="259"/>
        <end position="279"/>
    </location>
</feature>
<feature type="compositionally biased region" description="Polar residues" evidence="1">
    <location>
        <begin position="729"/>
        <end position="762"/>
    </location>
</feature>
<name>A0A182JXG5_9DIPT</name>
<evidence type="ECO:0000256" key="1">
    <source>
        <dbReference type="SAM" id="MobiDB-lite"/>
    </source>
</evidence>
<evidence type="ECO:0000313" key="3">
    <source>
        <dbReference type="Proteomes" id="UP000075881"/>
    </source>
</evidence>
<feature type="compositionally biased region" description="Polar residues" evidence="1">
    <location>
        <begin position="598"/>
        <end position="610"/>
    </location>
</feature>
<dbReference type="InterPro" id="IPR051053">
    <property type="entry name" value="ECH/Chromodomain_protein"/>
</dbReference>
<dbReference type="Pfam" id="PF00378">
    <property type="entry name" value="ECH_1"/>
    <property type="match status" value="1"/>
</dbReference>